<gene>
    <name evidence="2" type="primary">lysl</name>
    <name evidence="2" type="ORF">AAE02nite_20390</name>
</gene>
<dbReference type="AlphaFoldDB" id="A0A512AXC6"/>
<organism evidence="2 3">
    <name type="scientific">Adhaeribacter aerolatus</name>
    <dbReference type="NCBI Taxonomy" id="670289"/>
    <lineage>
        <taxon>Bacteria</taxon>
        <taxon>Pseudomonadati</taxon>
        <taxon>Bacteroidota</taxon>
        <taxon>Cytophagia</taxon>
        <taxon>Cytophagales</taxon>
        <taxon>Hymenobacteraceae</taxon>
        <taxon>Adhaeribacter</taxon>
    </lineage>
</organism>
<dbReference type="SUPFAM" id="SSF51735">
    <property type="entry name" value="NAD(P)-binding Rossmann-fold domains"/>
    <property type="match status" value="1"/>
</dbReference>
<dbReference type="InterPro" id="IPR036291">
    <property type="entry name" value="NAD(P)-bd_dom_sf"/>
</dbReference>
<name>A0A512AXC6_9BACT</name>
<dbReference type="InterPro" id="IPR005097">
    <property type="entry name" value="Sacchrp_dh_NADP-bd"/>
</dbReference>
<dbReference type="RefSeq" id="WP_146897642.1">
    <property type="nucleotide sequence ID" value="NZ_BJYS01000014.1"/>
</dbReference>
<evidence type="ECO:0000313" key="3">
    <source>
        <dbReference type="Proteomes" id="UP000321532"/>
    </source>
</evidence>
<dbReference type="EMBL" id="BJYS01000014">
    <property type="protein sequence ID" value="GEO04375.1"/>
    <property type="molecule type" value="Genomic_DNA"/>
</dbReference>
<dbReference type="Gene3D" id="3.40.50.720">
    <property type="entry name" value="NAD(P)-binding Rossmann-like Domain"/>
    <property type="match status" value="1"/>
</dbReference>
<evidence type="ECO:0000313" key="2">
    <source>
        <dbReference type="EMBL" id="GEO04375.1"/>
    </source>
</evidence>
<proteinExistence type="predicted"/>
<comment type="caution">
    <text evidence="2">The sequence shown here is derived from an EMBL/GenBank/DDBJ whole genome shotgun (WGS) entry which is preliminary data.</text>
</comment>
<reference evidence="2 3" key="1">
    <citation type="submission" date="2019-07" db="EMBL/GenBank/DDBJ databases">
        <title>Whole genome shotgun sequence of Adhaeribacter aerolatus NBRC 106133.</title>
        <authorList>
            <person name="Hosoyama A."/>
            <person name="Uohara A."/>
            <person name="Ohji S."/>
            <person name="Ichikawa N."/>
        </authorList>
    </citation>
    <scope>NUCLEOTIDE SEQUENCE [LARGE SCALE GENOMIC DNA]</scope>
    <source>
        <strain evidence="2 3">NBRC 106133</strain>
    </source>
</reference>
<dbReference type="PANTHER" id="PTHR43781:SF1">
    <property type="entry name" value="SACCHAROPINE DEHYDROGENASE"/>
    <property type="match status" value="1"/>
</dbReference>
<accession>A0A512AXC6</accession>
<dbReference type="Proteomes" id="UP000321532">
    <property type="component" value="Unassembled WGS sequence"/>
</dbReference>
<dbReference type="Pfam" id="PF03435">
    <property type="entry name" value="Sacchrp_dh_NADP"/>
    <property type="match status" value="1"/>
</dbReference>
<sequence length="349" mass="38239">MSFLLYGANGYTGKLIIQKALQQGLRPILAGRSESKIKPLAEAYNLPFLVFSLDNISEVAGHLQNFSLVLNCAGPFSQTARPMVEACLLTKTHYLDITGEIEVFETIKSYHWQAQEKGIVLMPGVGFDVVPTDCLAVYLNEKLPDATHLELAICSLGGSISHGTLSTMIEGLGKMGAVRENGKIITQPLGQQGKWINFGREKKFAVTIPWGDVSTAYTSTGISNIKVYAVVPQPMFYILKLQGLFNPLLRSKLIKSRLQQYVDKKVTGPSQMQNQQGKSLVWGQVSNGEGIFAAALLQCSETYLLTAETALNIVRKLLNQHDYSGYYTPASLFGSSLILETPGTRLTNL</sequence>
<protein>
    <submittedName>
        <fullName evidence="2">Membrane protein</fullName>
    </submittedName>
</protein>
<dbReference type="OrthoDB" id="623995at2"/>
<keyword evidence="3" id="KW-1185">Reference proteome</keyword>
<dbReference type="PANTHER" id="PTHR43781">
    <property type="entry name" value="SACCHAROPINE DEHYDROGENASE"/>
    <property type="match status" value="1"/>
</dbReference>
<feature type="domain" description="Saccharopine dehydrogenase NADP binding" evidence="1">
    <location>
        <begin position="4"/>
        <end position="122"/>
    </location>
</feature>
<evidence type="ECO:0000259" key="1">
    <source>
        <dbReference type="Pfam" id="PF03435"/>
    </source>
</evidence>